<dbReference type="InterPro" id="IPR002821">
    <property type="entry name" value="Hydantoinase_A"/>
</dbReference>
<dbReference type="InterPro" id="IPR008040">
    <property type="entry name" value="Hydant_A_N"/>
</dbReference>
<gene>
    <name evidence="3" type="ORF">ENP88_07185</name>
</gene>
<dbReference type="Pfam" id="PF05378">
    <property type="entry name" value="Hydant_A_N"/>
    <property type="match status" value="1"/>
</dbReference>
<dbReference type="PANTHER" id="PTHR11365:SF23">
    <property type="entry name" value="HYPOTHETICAL 5-OXOPROLINASE (EUROFUNG)-RELATED"/>
    <property type="match status" value="1"/>
</dbReference>
<organism evidence="3">
    <name type="scientific">Archaeoglobus fulgidus</name>
    <dbReference type="NCBI Taxonomy" id="2234"/>
    <lineage>
        <taxon>Archaea</taxon>
        <taxon>Methanobacteriati</taxon>
        <taxon>Methanobacteriota</taxon>
        <taxon>Archaeoglobi</taxon>
        <taxon>Archaeoglobales</taxon>
        <taxon>Archaeoglobaceae</taxon>
        <taxon>Archaeoglobus</taxon>
    </lineage>
</organism>
<dbReference type="PANTHER" id="PTHR11365">
    <property type="entry name" value="5-OXOPROLINASE RELATED"/>
    <property type="match status" value="1"/>
</dbReference>
<protein>
    <submittedName>
        <fullName evidence="3">Hydantoinase/oxoprolinase family protein</fullName>
    </submittedName>
</protein>
<accession>A0A7J2TLJ0</accession>
<evidence type="ECO:0000313" key="3">
    <source>
        <dbReference type="EMBL" id="HEH35902.1"/>
    </source>
</evidence>
<evidence type="ECO:0000259" key="2">
    <source>
        <dbReference type="Pfam" id="PF05378"/>
    </source>
</evidence>
<dbReference type="GO" id="GO:0017168">
    <property type="term" value="F:5-oxoprolinase (ATP-hydrolyzing) activity"/>
    <property type="evidence" value="ECO:0007669"/>
    <property type="project" value="TreeGrafter"/>
</dbReference>
<feature type="domain" description="Hydantoinase/oxoprolinase N-terminal" evidence="2">
    <location>
        <begin position="85"/>
        <end position="139"/>
    </location>
</feature>
<dbReference type="SUPFAM" id="SSF53067">
    <property type="entry name" value="Actin-like ATPase domain"/>
    <property type="match status" value="1"/>
</dbReference>
<dbReference type="GO" id="GO:0005829">
    <property type="term" value="C:cytosol"/>
    <property type="evidence" value="ECO:0007669"/>
    <property type="project" value="TreeGrafter"/>
</dbReference>
<evidence type="ECO:0000259" key="1">
    <source>
        <dbReference type="Pfam" id="PF01968"/>
    </source>
</evidence>
<dbReference type="GO" id="GO:0006749">
    <property type="term" value="P:glutathione metabolic process"/>
    <property type="evidence" value="ECO:0007669"/>
    <property type="project" value="TreeGrafter"/>
</dbReference>
<feature type="domain" description="Hydantoinase A/oxoprolinase" evidence="1">
    <location>
        <begin position="160"/>
        <end position="343"/>
    </location>
</feature>
<proteinExistence type="predicted"/>
<reference evidence="3" key="1">
    <citation type="journal article" date="2020" name="mSystems">
        <title>Genome- and Community-Level Interaction Insights into Carbon Utilization and Element Cycling Functions of Hydrothermarchaeota in Hydrothermal Sediment.</title>
        <authorList>
            <person name="Zhou Z."/>
            <person name="Liu Y."/>
            <person name="Xu W."/>
            <person name="Pan J."/>
            <person name="Luo Z.H."/>
            <person name="Li M."/>
        </authorList>
    </citation>
    <scope>NUCLEOTIDE SEQUENCE [LARGE SCALE GENOMIC DNA]</scope>
    <source>
        <strain evidence="3">SpSt-26</strain>
    </source>
</reference>
<name>A0A7J2TLJ0_ARCFL</name>
<dbReference type="Pfam" id="PF01968">
    <property type="entry name" value="Hydantoinase_A"/>
    <property type="match status" value="1"/>
</dbReference>
<dbReference type="InterPro" id="IPR045079">
    <property type="entry name" value="Oxoprolinase-like"/>
</dbReference>
<dbReference type="EMBL" id="DSLA01000112">
    <property type="protein sequence ID" value="HEH35902.1"/>
    <property type="molecule type" value="Genomic_DNA"/>
</dbReference>
<sequence length="492" mass="54486">MIGINIGGASVVCAMLEDEIKILKKPAEIGLEAIANEIKDISKHKAIVSTSLPMNHILMKYEKLKTLVLLIPGPGLNYCSYGYILKGYVNHRGDVVERIDEKEVRKILEIPGYSNVAIASKFSVRNPILEEEVKKIVLEKFEEKKIALSNFVGGLNYPARINTTIINAKLKEMIWNLTDEVKKFIPNFYYLTSDGSISMPNIVIENPSLLYNSSSVASAFGAMFLTGIKDCVVVDIGGHSTNLIPIENGKPRFVDFLEIMGKRTLVRSVEAIVIPFGGNSVISEGRLTEELCKPIAFGGEKFTLTDAINCIGQEIGDFKASRSFEEKVDYDVAVQQFVSLVAENLKELDAKMIVGSGYLAPFIIPEIAKKAKISYVIPKFYDGVRAIGSAVSRISLTLHARFDTEKGVAIYNGCFERAPFRIGSLPKDDEIIEAARKKMIEIAKSLGAEEEIEDIKVLDFYSFTIVKGGIKRGLIADVTMQIEPGVRRWKKL</sequence>
<dbReference type="InterPro" id="IPR043129">
    <property type="entry name" value="ATPase_NBD"/>
</dbReference>
<dbReference type="AlphaFoldDB" id="A0A7J2TLJ0"/>
<comment type="caution">
    <text evidence="3">The sequence shown here is derived from an EMBL/GenBank/DDBJ whole genome shotgun (WGS) entry which is preliminary data.</text>
</comment>